<dbReference type="InterPro" id="IPR050936">
    <property type="entry name" value="AP-1-like"/>
</dbReference>
<evidence type="ECO:0000256" key="1">
    <source>
        <dbReference type="ARBA" id="ARBA00004049"/>
    </source>
</evidence>
<dbReference type="Proteomes" id="UP000182444">
    <property type="component" value="Chromosome 1D"/>
</dbReference>
<evidence type="ECO:0000313" key="12">
    <source>
        <dbReference type="EMBL" id="AOW03747.1"/>
    </source>
</evidence>
<comment type="similarity">
    <text evidence="3">Belongs to the bZIP family.</text>
</comment>
<dbReference type="VEuPathDB" id="FungiDB:YALI1_D10007g"/>
<evidence type="ECO:0000256" key="5">
    <source>
        <dbReference type="ARBA" id="ARBA00023125"/>
    </source>
</evidence>
<name>A0A1D8NDN9_YARLL</name>
<feature type="region of interest" description="Disordered" evidence="10">
    <location>
        <begin position="1"/>
        <end position="128"/>
    </location>
</feature>
<feature type="domain" description="BZIP" evidence="11">
    <location>
        <begin position="118"/>
        <end position="133"/>
    </location>
</feature>
<keyword evidence="9" id="KW-0175">Coiled coil</keyword>
<gene>
    <name evidence="12" type="ORF">YALI1_D10007g</name>
</gene>
<dbReference type="GO" id="GO:0000976">
    <property type="term" value="F:transcription cis-regulatory region binding"/>
    <property type="evidence" value="ECO:0007669"/>
    <property type="project" value="InterPro"/>
</dbReference>
<comment type="subcellular location">
    <subcellularLocation>
        <location evidence="2">Nucleus</location>
    </subcellularLocation>
</comment>
<dbReference type="PANTHER" id="PTHR40621">
    <property type="entry name" value="TRANSCRIPTION FACTOR KAPC-RELATED"/>
    <property type="match status" value="1"/>
</dbReference>
<dbReference type="SMART" id="SM00338">
    <property type="entry name" value="BRLZ"/>
    <property type="match status" value="1"/>
</dbReference>
<dbReference type="GeneID" id="2910938"/>
<evidence type="ECO:0000256" key="2">
    <source>
        <dbReference type="ARBA" id="ARBA00004123"/>
    </source>
</evidence>
<feature type="compositionally biased region" description="Basic and acidic residues" evidence="10">
    <location>
        <begin position="1"/>
        <end position="13"/>
    </location>
</feature>
<accession>A0A1D8NDN9</accession>
<evidence type="ECO:0000256" key="7">
    <source>
        <dbReference type="ARBA" id="ARBA00023242"/>
    </source>
</evidence>
<comment type="function">
    <text evidence="1">Putative transcription factor.</text>
</comment>
<dbReference type="InterPro" id="IPR004827">
    <property type="entry name" value="bZIP"/>
</dbReference>
<feature type="compositionally biased region" description="Low complexity" evidence="10">
    <location>
        <begin position="119"/>
        <end position="128"/>
    </location>
</feature>
<dbReference type="PROSITE" id="PS00036">
    <property type="entry name" value="BZIP_BASIC"/>
    <property type="match status" value="1"/>
</dbReference>
<dbReference type="GO" id="GO:0090575">
    <property type="term" value="C:RNA polymerase II transcription regulator complex"/>
    <property type="evidence" value="ECO:0007669"/>
    <property type="project" value="TreeGrafter"/>
</dbReference>
<dbReference type="VEuPathDB" id="FungiDB:YALI0_D07744g"/>
<evidence type="ECO:0000256" key="10">
    <source>
        <dbReference type="SAM" id="MobiDB-lite"/>
    </source>
</evidence>
<feature type="compositionally biased region" description="Polar residues" evidence="10">
    <location>
        <begin position="19"/>
        <end position="29"/>
    </location>
</feature>
<dbReference type="RefSeq" id="XP_068138752.1">
    <property type="nucleotide sequence ID" value="XM_068282651.1"/>
</dbReference>
<evidence type="ECO:0000256" key="8">
    <source>
        <dbReference type="ARBA" id="ARBA00044067"/>
    </source>
</evidence>
<dbReference type="Pfam" id="PF00170">
    <property type="entry name" value="bZIP_1"/>
    <property type="match status" value="1"/>
</dbReference>
<keyword evidence="6" id="KW-0804">Transcription</keyword>
<reference evidence="12 13" key="1">
    <citation type="journal article" date="2016" name="PLoS ONE">
        <title>Sequence Assembly of Yarrowia lipolytica Strain W29/CLIB89 Shows Transposable Element Diversity.</title>
        <authorList>
            <person name="Magnan C."/>
            <person name="Yu J."/>
            <person name="Chang I."/>
            <person name="Jahn E."/>
            <person name="Kanomata Y."/>
            <person name="Wu J."/>
            <person name="Zeller M."/>
            <person name="Oakes M."/>
            <person name="Baldi P."/>
            <person name="Sandmeyer S."/>
        </authorList>
    </citation>
    <scope>NUCLEOTIDE SEQUENCE [LARGE SCALE GENOMIC DNA]</scope>
    <source>
        <strain evidence="13">CLIB89(W29)</strain>
    </source>
</reference>
<evidence type="ECO:0000259" key="11">
    <source>
        <dbReference type="PROSITE" id="PS00036"/>
    </source>
</evidence>
<dbReference type="InterPro" id="IPR046347">
    <property type="entry name" value="bZIP_sf"/>
</dbReference>
<dbReference type="PANTHER" id="PTHR40621:SF11">
    <property type="entry name" value="TRANSCRIPTION FACTOR KAPC-RELATED"/>
    <property type="match status" value="1"/>
</dbReference>
<evidence type="ECO:0000256" key="9">
    <source>
        <dbReference type="SAM" id="Coils"/>
    </source>
</evidence>
<dbReference type="CDD" id="cd14688">
    <property type="entry name" value="bZIP_YAP"/>
    <property type="match status" value="1"/>
</dbReference>
<dbReference type="SUPFAM" id="SSF57959">
    <property type="entry name" value="Leucine zipper domain"/>
    <property type="match status" value="1"/>
</dbReference>
<dbReference type="GO" id="GO:0001228">
    <property type="term" value="F:DNA-binding transcription activator activity, RNA polymerase II-specific"/>
    <property type="evidence" value="ECO:0007669"/>
    <property type="project" value="TreeGrafter"/>
</dbReference>
<dbReference type="AlphaFoldDB" id="A0A1D8NDN9"/>
<proteinExistence type="inferred from homology"/>
<keyword evidence="4" id="KW-0805">Transcription regulation</keyword>
<evidence type="ECO:0000256" key="6">
    <source>
        <dbReference type="ARBA" id="ARBA00023163"/>
    </source>
</evidence>
<protein>
    <recommendedName>
        <fullName evidence="8">Putative transcription factor kapC</fullName>
    </recommendedName>
</protein>
<evidence type="ECO:0000256" key="4">
    <source>
        <dbReference type="ARBA" id="ARBA00023015"/>
    </source>
</evidence>
<sequence>MVKRKFEDEDQTLREGQSGFATMNNNSYWKQEGESENGTLEDDGVDVTKVAQAAQAAGAVEADADADESTDSAQHGCRAGGAEPEEPQQVVQTGEAEVDASLLPLRVNNRGRPLQTTKRAAQNRAAQRAFRQRKEQYIKELESEVKESKESLDELEKNYHQLREYAIKLSYRLSKDGDLPEPPACIANDVAQSS</sequence>
<feature type="coiled-coil region" evidence="9">
    <location>
        <begin position="131"/>
        <end position="165"/>
    </location>
</feature>
<keyword evidence="5" id="KW-0238">DNA-binding</keyword>
<evidence type="ECO:0000313" key="13">
    <source>
        <dbReference type="Proteomes" id="UP000182444"/>
    </source>
</evidence>
<keyword evidence="7" id="KW-0539">Nucleus</keyword>
<dbReference type="Gene3D" id="1.20.5.170">
    <property type="match status" value="1"/>
</dbReference>
<evidence type="ECO:0000256" key="3">
    <source>
        <dbReference type="ARBA" id="ARBA00007163"/>
    </source>
</evidence>
<dbReference type="EMBL" id="CP017556">
    <property type="protein sequence ID" value="AOW03747.1"/>
    <property type="molecule type" value="Genomic_DNA"/>
</dbReference>
<feature type="compositionally biased region" description="Low complexity" evidence="10">
    <location>
        <begin position="47"/>
        <end position="61"/>
    </location>
</feature>
<organism evidence="12 13">
    <name type="scientific">Yarrowia lipolytica</name>
    <name type="common">Candida lipolytica</name>
    <dbReference type="NCBI Taxonomy" id="4952"/>
    <lineage>
        <taxon>Eukaryota</taxon>
        <taxon>Fungi</taxon>
        <taxon>Dikarya</taxon>
        <taxon>Ascomycota</taxon>
        <taxon>Saccharomycotina</taxon>
        <taxon>Dipodascomycetes</taxon>
        <taxon>Dipodascales</taxon>
        <taxon>Dipodascales incertae sedis</taxon>
        <taxon>Yarrowia</taxon>
    </lineage>
</organism>